<feature type="transmembrane region" description="Helical" evidence="2">
    <location>
        <begin position="515"/>
        <end position="538"/>
    </location>
</feature>
<dbReference type="Proteomes" id="UP001200557">
    <property type="component" value="Unassembled WGS sequence"/>
</dbReference>
<dbReference type="RefSeq" id="WP_235226784.1">
    <property type="nucleotide sequence ID" value="NZ_JAKGAQ010000004.1"/>
</dbReference>
<evidence type="ECO:0000256" key="2">
    <source>
        <dbReference type="SAM" id="Phobius"/>
    </source>
</evidence>
<name>A0ABS9CZ70_9RHOB</name>
<keyword evidence="2" id="KW-0812">Transmembrane</keyword>
<keyword evidence="2" id="KW-0472">Membrane</keyword>
<protein>
    <submittedName>
        <fullName evidence="3">Pentapeptide repeat-containing protein</fullName>
    </submittedName>
</protein>
<evidence type="ECO:0000313" key="4">
    <source>
        <dbReference type="Proteomes" id="UP001200557"/>
    </source>
</evidence>
<reference evidence="3 4" key="1">
    <citation type="submission" date="2022-01" db="EMBL/GenBank/DDBJ databases">
        <title>Octadecabacter sp. nov., isolated from a marine alga.</title>
        <authorList>
            <person name="Jin M.S."/>
            <person name="Kim H.M."/>
            <person name="Han D.M."/>
            <person name="Jung J.J."/>
            <person name="Jeon C.O."/>
        </authorList>
    </citation>
    <scope>NUCLEOTIDE SEQUENCE [LARGE SCALE GENOMIC DNA]</scope>
    <source>
        <strain evidence="3 4">G9-8</strain>
    </source>
</reference>
<feature type="region of interest" description="Disordered" evidence="1">
    <location>
        <begin position="47"/>
        <end position="67"/>
    </location>
</feature>
<gene>
    <name evidence="3" type="ORF">L0664_15390</name>
</gene>
<organism evidence="3 4">
    <name type="scientific">Octadecabacter dasysiphoniae</name>
    <dbReference type="NCBI Taxonomy" id="2909341"/>
    <lineage>
        <taxon>Bacteria</taxon>
        <taxon>Pseudomonadati</taxon>
        <taxon>Pseudomonadota</taxon>
        <taxon>Alphaproteobacteria</taxon>
        <taxon>Rhodobacterales</taxon>
        <taxon>Roseobacteraceae</taxon>
        <taxon>Octadecabacter</taxon>
    </lineage>
</organism>
<dbReference type="Pfam" id="PF13576">
    <property type="entry name" value="Pentapeptide_3"/>
    <property type="match status" value="1"/>
</dbReference>
<evidence type="ECO:0000313" key="3">
    <source>
        <dbReference type="EMBL" id="MCF2872458.1"/>
    </source>
</evidence>
<feature type="transmembrane region" description="Helical" evidence="2">
    <location>
        <begin position="456"/>
        <end position="473"/>
    </location>
</feature>
<proteinExistence type="predicted"/>
<dbReference type="EMBL" id="JAKGAQ010000004">
    <property type="protein sequence ID" value="MCF2872458.1"/>
    <property type="molecule type" value="Genomic_DNA"/>
</dbReference>
<keyword evidence="4" id="KW-1185">Reference proteome</keyword>
<dbReference type="InterPro" id="IPR001646">
    <property type="entry name" value="5peptide_repeat"/>
</dbReference>
<feature type="transmembrane region" description="Helical" evidence="2">
    <location>
        <begin position="485"/>
        <end position="503"/>
    </location>
</feature>
<keyword evidence="2" id="KW-1133">Transmembrane helix</keyword>
<evidence type="ECO:0000256" key="1">
    <source>
        <dbReference type="SAM" id="MobiDB-lite"/>
    </source>
</evidence>
<comment type="caution">
    <text evidence="3">The sequence shown here is derived from an EMBL/GenBank/DDBJ whole genome shotgun (WGS) entry which is preliminary data.</text>
</comment>
<accession>A0ABS9CZ70</accession>
<sequence>MDEVVRTPANENPWYVLMTLHGEQEIGALNSERHRDNREAWNTILQRGSGPMSDKARESGITLPPSGDWHKEHRSIEALWLAEYQSRNAGVEWPTEFSYETWPCDLSRLHFVRPVHLHGFFLPKGAIFDGSNFSEGLMANTAFFGGRLSLIDATLKDDLKCEVAHFEDGVNLTKAVLSKDASFSEATVIGDFITDQLEVAGGLKCKMMTIDGTINAVEMTVERDTSFEDASCSGAASFRDSTFKRKAGFEKAKFGGDLDFDGTIVDGRLSFHEATIDGRASFKGRSGFQKERETAHFGTKALFSAAHFKGRVDFYLRRFGPPEANAPRATVLTFANAMFEQPVSFEAAIFPDLMPVLSNTTLPASTRVTARDTHWPLIHIGWRQGRIAHEQNAEIAKESAAALRHAMNRQSLPEEEHFFFAREMHHAARIGGQLQRLPYRLFGWISGYGGSIERPAFGLLWLFIAPLGVYFASLGPAGGAAFGKAAGLSFASIFKFLGFQRTYFGAVGIQEMHWIVQLLTATQTVLAFILLFFLGLGLRTRFRLR</sequence>